<evidence type="ECO:0000313" key="2">
    <source>
        <dbReference type="EMBL" id="KAF1947875.1"/>
    </source>
</evidence>
<gene>
    <name evidence="2" type="ORF">EJ02DRAFT_449352</name>
</gene>
<feature type="compositionally biased region" description="Polar residues" evidence="1">
    <location>
        <begin position="14"/>
        <end position="29"/>
    </location>
</feature>
<name>A0A6A5T4G4_9PLEO</name>
<dbReference type="EMBL" id="ML975997">
    <property type="protein sequence ID" value="KAF1947875.1"/>
    <property type="molecule type" value="Genomic_DNA"/>
</dbReference>
<reference evidence="2" key="1">
    <citation type="journal article" date="2020" name="Stud. Mycol.">
        <title>101 Dothideomycetes genomes: a test case for predicting lifestyles and emergence of pathogens.</title>
        <authorList>
            <person name="Haridas S."/>
            <person name="Albert R."/>
            <person name="Binder M."/>
            <person name="Bloem J."/>
            <person name="Labutti K."/>
            <person name="Salamov A."/>
            <person name="Andreopoulos B."/>
            <person name="Baker S."/>
            <person name="Barry K."/>
            <person name="Bills G."/>
            <person name="Bluhm B."/>
            <person name="Cannon C."/>
            <person name="Castanera R."/>
            <person name="Culley D."/>
            <person name="Daum C."/>
            <person name="Ezra D."/>
            <person name="Gonzalez J."/>
            <person name="Henrissat B."/>
            <person name="Kuo A."/>
            <person name="Liang C."/>
            <person name="Lipzen A."/>
            <person name="Lutzoni F."/>
            <person name="Magnuson J."/>
            <person name="Mondo S."/>
            <person name="Nolan M."/>
            <person name="Ohm R."/>
            <person name="Pangilinan J."/>
            <person name="Park H.-J."/>
            <person name="Ramirez L."/>
            <person name="Alfaro M."/>
            <person name="Sun H."/>
            <person name="Tritt A."/>
            <person name="Yoshinaga Y."/>
            <person name="Zwiers L.-H."/>
            <person name="Turgeon B."/>
            <person name="Goodwin S."/>
            <person name="Spatafora J."/>
            <person name="Crous P."/>
            <person name="Grigoriev I."/>
        </authorList>
    </citation>
    <scope>NUCLEOTIDE SEQUENCE</scope>
    <source>
        <strain evidence="2">CBS 161.51</strain>
    </source>
</reference>
<dbReference type="AlphaFoldDB" id="A0A6A5T4G4"/>
<feature type="region of interest" description="Disordered" evidence="1">
    <location>
        <begin position="1"/>
        <end position="51"/>
    </location>
</feature>
<organism evidence="2 3">
    <name type="scientific">Clathrospora elynae</name>
    <dbReference type="NCBI Taxonomy" id="706981"/>
    <lineage>
        <taxon>Eukaryota</taxon>
        <taxon>Fungi</taxon>
        <taxon>Dikarya</taxon>
        <taxon>Ascomycota</taxon>
        <taxon>Pezizomycotina</taxon>
        <taxon>Dothideomycetes</taxon>
        <taxon>Pleosporomycetidae</taxon>
        <taxon>Pleosporales</taxon>
        <taxon>Diademaceae</taxon>
        <taxon>Clathrospora</taxon>
    </lineage>
</organism>
<protein>
    <submittedName>
        <fullName evidence="2">Uncharacterized protein</fullName>
    </submittedName>
</protein>
<evidence type="ECO:0000313" key="3">
    <source>
        <dbReference type="Proteomes" id="UP000800038"/>
    </source>
</evidence>
<sequence>MRDIPEGVHLTERMSPSVSNPTGRYSSHSRPSDSPLALTAGTLRVFKRTDM</sequence>
<feature type="compositionally biased region" description="Basic and acidic residues" evidence="1">
    <location>
        <begin position="1"/>
        <end position="12"/>
    </location>
</feature>
<accession>A0A6A5T4G4</accession>
<evidence type="ECO:0000256" key="1">
    <source>
        <dbReference type="SAM" id="MobiDB-lite"/>
    </source>
</evidence>
<keyword evidence="3" id="KW-1185">Reference proteome</keyword>
<proteinExistence type="predicted"/>
<dbReference type="Proteomes" id="UP000800038">
    <property type="component" value="Unassembled WGS sequence"/>
</dbReference>